<organism evidence="1 2">
    <name type="scientific">Alkalihalobacillus alcalophilus ATCC 27647 = CGMCC 1.3604</name>
    <dbReference type="NCBI Taxonomy" id="1218173"/>
    <lineage>
        <taxon>Bacteria</taxon>
        <taxon>Bacillati</taxon>
        <taxon>Bacillota</taxon>
        <taxon>Bacilli</taxon>
        <taxon>Bacillales</taxon>
        <taxon>Bacillaceae</taxon>
        <taxon>Alkalihalobacillus</taxon>
    </lineage>
</organism>
<dbReference type="AlphaFoldDB" id="A0A4S4K0T2"/>
<proteinExistence type="predicted"/>
<reference evidence="1 2" key="1">
    <citation type="submission" date="2014-01" db="EMBL/GenBank/DDBJ databases">
        <title>Draft genome sequencing of Bacillus alcalophilus CGMCC 1.3604.</title>
        <authorList>
            <person name="Yang J."/>
            <person name="Diao L."/>
            <person name="Yang S."/>
        </authorList>
    </citation>
    <scope>NUCLEOTIDE SEQUENCE [LARGE SCALE GENOMIC DNA]</scope>
    <source>
        <strain evidence="1 2">CGMCC 1.3604</strain>
    </source>
</reference>
<evidence type="ECO:0000313" key="2">
    <source>
        <dbReference type="Proteomes" id="UP000297014"/>
    </source>
</evidence>
<sequence length="32" mass="3851">MERASNHFWPEVLVYDRAMNNSGIDIFLYSQF</sequence>
<gene>
    <name evidence="1" type="ORF">AJ85_06260</name>
</gene>
<protein>
    <submittedName>
        <fullName evidence="1">Uncharacterized protein</fullName>
    </submittedName>
</protein>
<name>A0A4S4K0T2_ALKAL</name>
<accession>A0A4S4K0T2</accession>
<comment type="caution">
    <text evidence="1">The sequence shown here is derived from an EMBL/GenBank/DDBJ whole genome shotgun (WGS) entry which is preliminary data.</text>
</comment>
<dbReference type="Proteomes" id="UP000297014">
    <property type="component" value="Unassembled WGS sequence"/>
</dbReference>
<evidence type="ECO:0000313" key="1">
    <source>
        <dbReference type="EMBL" id="THG91196.1"/>
    </source>
</evidence>
<dbReference type="EMBL" id="JALP01000084">
    <property type="protein sequence ID" value="THG91196.1"/>
    <property type="molecule type" value="Genomic_DNA"/>
</dbReference>